<accession>A0AAV9N672</accession>
<proteinExistence type="predicted"/>
<evidence type="ECO:0000313" key="1">
    <source>
        <dbReference type="EMBL" id="KAK5048191.1"/>
    </source>
</evidence>
<gene>
    <name evidence="1" type="ORF">LTR84_005861</name>
</gene>
<sequence>MLRANLTVVQSFAHSAPKSAARDPEKGIAAREVQAWTRSPQYKFSRWHADHMITAIEESFSDPNVLNRQSGQPSLSATEGQRLPFESPHIPYALYFATLIVWCGEMSKENNNSASLATQAAIKRGERLLLLHKVHIAKLLARVLLDVR</sequence>
<dbReference type="AlphaFoldDB" id="A0AAV9N672"/>
<reference evidence="1 2" key="1">
    <citation type="submission" date="2023-08" db="EMBL/GenBank/DDBJ databases">
        <title>Black Yeasts Isolated from many extreme environments.</title>
        <authorList>
            <person name="Coleine C."/>
            <person name="Stajich J.E."/>
            <person name="Selbmann L."/>
        </authorList>
    </citation>
    <scope>NUCLEOTIDE SEQUENCE [LARGE SCALE GENOMIC DNA]</scope>
    <source>
        <strain evidence="1 2">CCFEE 5792</strain>
    </source>
</reference>
<name>A0AAV9N672_9EURO</name>
<comment type="caution">
    <text evidence="1">The sequence shown here is derived from an EMBL/GenBank/DDBJ whole genome shotgun (WGS) entry which is preliminary data.</text>
</comment>
<dbReference type="RefSeq" id="XP_064703649.1">
    <property type="nucleotide sequence ID" value="XM_064849425.1"/>
</dbReference>
<protein>
    <recommendedName>
        <fullName evidence="3">Transcription factor domain-containing protein</fullName>
    </recommendedName>
</protein>
<evidence type="ECO:0008006" key="3">
    <source>
        <dbReference type="Google" id="ProtNLM"/>
    </source>
</evidence>
<dbReference type="EMBL" id="JAVRRD010000022">
    <property type="protein sequence ID" value="KAK5048191.1"/>
    <property type="molecule type" value="Genomic_DNA"/>
</dbReference>
<organism evidence="1 2">
    <name type="scientific">Exophiala bonariae</name>
    <dbReference type="NCBI Taxonomy" id="1690606"/>
    <lineage>
        <taxon>Eukaryota</taxon>
        <taxon>Fungi</taxon>
        <taxon>Dikarya</taxon>
        <taxon>Ascomycota</taxon>
        <taxon>Pezizomycotina</taxon>
        <taxon>Eurotiomycetes</taxon>
        <taxon>Chaetothyriomycetidae</taxon>
        <taxon>Chaetothyriales</taxon>
        <taxon>Herpotrichiellaceae</taxon>
        <taxon>Exophiala</taxon>
    </lineage>
</organism>
<dbReference type="GeneID" id="89974035"/>
<keyword evidence="2" id="KW-1185">Reference proteome</keyword>
<evidence type="ECO:0000313" key="2">
    <source>
        <dbReference type="Proteomes" id="UP001358417"/>
    </source>
</evidence>
<dbReference type="Proteomes" id="UP001358417">
    <property type="component" value="Unassembled WGS sequence"/>
</dbReference>